<protein>
    <submittedName>
        <fullName evidence="1">Uncharacterized protein</fullName>
    </submittedName>
</protein>
<name>A0A0A9BJY9_ARUDO</name>
<reference evidence="1" key="1">
    <citation type="submission" date="2014-09" db="EMBL/GenBank/DDBJ databases">
        <authorList>
            <person name="Magalhaes I.L.F."/>
            <person name="Oliveira U."/>
            <person name="Santos F.R."/>
            <person name="Vidigal T.H.D.A."/>
            <person name="Brescovit A.D."/>
            <person name="Santos A.J."/>
        </authorList>
    </citation>
    <scope>NUCLEOTIDE SEQUENCE</scope>
    <source>
        <tissue evidence="1">Shoot tissue taken approximately 20 cm above the soil surface</tissue>
    </source>
</reference>
<accession>A0A0A9BJY9</accession>
<evidence type="ECO:0000313" key="1">
    <source>
        <dbReference type="EMBL" id="JAD64294.1"/>
    </source>
</evidence>
<organism evidence="1">
    <name type="scientific">Arundo donax</name>
    <name type="common">Giant reed</name>
    <name type="synonym">Donax arundinaceus</name>
    <dbReference type="NCBI Taxonomy" id="35708"/>
    <lineage>
        <taxon>Eukaryota</taxon>
        <taxon>Viridiplantae</taxon>
        <taxon>Streptophyta</taxon>
        <taxon>Embryophyta</taxon>
        <taxon>Tracheophyta</taxon>
        <taxon>Spermatophyta</taxon>
        <taxon>Magnoliopsida</taxon>
        <taxon>Liliopsida</taxon>
        <taxon>Poales</taxon>
        <taxon>Poaceae</taxon>
        <taxon>PACMAD clade</taxon>
        <taxon>Arundinoideae</taxon>
        <taxon>Arundineae</taxon>
        <taxon>Arundo</taxon>
    </lineage>
</organism>
<sequence length="46" mass="5430">MNKNANLVQVTLLNSISKILEQVLKLVTYIINEYQSYQLFFHSQRS</sequence>
<dbReference type="EMBL" id="GBRH01233601">
    <property type="protein sequence ID" value="JAD64294.1"/>
    <property type="molecule type" value="Transcribed_RNA"/>
</dbReference>
<proteinExistence type="predicted"/>
<reference evidence="1" key="2">
    <citation type="journal article" date="2015" name="Data Brief">
        <title>Shoot transcriptome of the giant reed, Arundo donax.</title>
        <authorList>
            <person name="Barrero R.A."/>
            <person name="Guerrero F.D."/>
            <person name="Moolhuijzen P."/>
            <person name="Goolsby J.A."/>
            <person name="Tidwell J."/>
            <person name="Bellgard S.E."/>
            <person name="Bellgard M.I."/>
        </authorList>
    </citation>
    <scope>NUCLEOTIDE SEQUENCE</scope>
    <source>
        <tissue evidence="1">Shoot tissue taken approximately 20 cm above the soil surface</tissue>
    </source>
</reference>
<dbReference type="AlphaFoldDB" id="A0A0A9BJY9"/>